<dbReference type="Pfam" id="PF11959">
    <property type="entry name" value="DUF3473"/>
    <property type="match status" value="1"/>
</dbReference>
<gene>
    <name evidence="2" type="ORF">M091_2404</name>
</gene>
<protein>
    <submittedName>
        <fullName evidence="2">Polysaccharide deacetylase family protein</fullName>
    </submittedName>
</protein>
<dbReference type="Proteomes" id="UP000027850">
    <property type="component" value="Unassembled WGS sequence"/>
</dbReference>
<organism evidence="2 3">
    <name type="scientific">Parabacteroides distasonis str. 3776 D15 i</name>
    <dbReference type="NCBI Taxonomy" id="1339342"/>
    <lineage>
        <taxon>Bacteria</taxon>
        <taxon>Pseudomonadati</taxon>
        <taxon>Bacteroidota</taxon>
        <taxon>Bacteroidia</taxon>
        <taxon>Bacteroidales</taxon>
        <taxon>Tannerellaceae</taxon>
        <taxon>Parabacteroides</taxon>
    </lineage>
</organism>
<dbReference type="AlphaFoldDB" id="A0AB34L708"/>
<comment type="caution">
    <text evidence="2">The sequence shown here is derived from an EMBL/GenBank/DDBJ whole genome shotgun (WGS) entry which is preliminary data.</text>
</comment>
<dbReference type="GO" id="GO:0005975">
    <property type="term" value="P:carbohydrate metabolic process"/>
    <property type="evidence" value="ECO:0007669"/>
    <property type="project" value="InterPro"/>
</dbReference>
<evidence type="ECO:0000259" key="1">
    <source>
        <dbReference type="PROSITE" id="PS51677"/>
    </source>
</evidence>
<dbReference type="InterPro" id="IPR002509">
    <property type="entry name" value="NODB_dom"/>
</dbReference>
<dbReference type="GO" id="GO:0016810">
    <property type="term" value="F:hydrolase activity, acting on carbon-nitrogen (but not peptide) bonds"/>
    <property type="evidence" value="ECO:0007669"/>
    <property type="project" value="InterPro"/>
</dbReference>
<name>A0AB34L708_PARDI</name>
<feature type="domain" description="NodB homology" evidence="1">
    <location>
        <begin position="15"/>
        <end position="281"/>
    </location>
</feature>
<dbReference type="RefSeq" id="WP_036611389.1">
    <property type="nucleotide sequence ID" value="NZ_JNHK01000094.1"/>
</dbReference>
<evidence type="ECO:0000313" key="3">
    <source>
        <dbReference type="Proteomes" id="UP000027850"/>
    </source>
</evidence>
<dbReference type="InterPro" id="IPR045235">
    <property type="entry name" value="PuuE_HpPgdA-like"/>
</dbReference>
<dbReference type="InterPro" id="IPR022560">
    <property type="entry name" value="DUF3473"/>
</dbReference>
<dbReference type="SUPFAM" id="SSF88713">
    <property type="entry name" value="Glycoside hydrolase/deacetylase"/>
    <property type="match status" value="1"/>
</dbReference>
<sequence>MNILTFDIEDWYNHDDYSEDFEWDKFEVRLYEGVDKILQALSDSKTKGTFMCLGWVAEKHPSIIKQIVAEDHHIGCHSYQHQLATKFTREEFKQDTYKAKCLIEDVAGCEVNAYRVPSFSITKENKWTFDVLIELGFKYDSSVFPLTHEFGGIPGFKATPSLIKTSNGVLKEFPISLGKILGRDIVFSGGGYFRIMPYGIISNLTRKSDYLMSYFHPSDFDPLQPQMPQLSRMRQFKNRVALKGAYTKFVKYIKDFNFINLCETDNLVDWSSSQTVTLDDI</sequence>
<dbReference type="EMBL" id="JNHK01000094">
    <property type="protein sequence ID" value="KDS35296.1"/>
    <property type="molecule type" value="Genomic_DNA"/>
</dbReference>
<dbReference type="CDD" id="cd10941">
    <property type="entry name" value="CE4_PuuE_HpPgdA_like_2"/>
    <property type="match status" value="1"/>
</dbReference>
<dbReference type="PANTHER" id="PTHR47561:SF1">
    <property type="entry name" value="POLYSACCHARIDE DEACETYLASE FAMILY PROTEIN (AFU_ORTHOLOGUE AFUA_6G05030)"/>
    <property type="match status" value="1"/>
</dbReference>
<evidence type="ECO:0000313" key="2">
    <source>
        <dbReference type="EMBL" id="KDS35296.1"/>
    </source>
</evidence>
<proteinExistence type="predicted"/>
<dbReference type="InterPro" id="IPR011330">
    <property type="entry name" value="Glyco_hydro/deAcase_b/a-brl"/>
</dbReference>
<reference evidence="2 3" key="1">
    <citation type="submission" date="2014-04" db="EMBL/GenBank/DDBJ databases">
        <authorList>
            <person name="Sears C."/>
            <person name="Carroll K."/>
            <person name="Sack B.R."/>
            <person name="Qadri F."/>
            <person name="Myers L.L."/>
            <person name="Chung G.-T."/>
            <person name="Escheverria P."/>
            <person name="Fraser C.M."/>
            <person name="Sadzewicz L."/>
            <person name="Shefchek K.A."/>
            <person name="Tallon L."/>
            <person name="Das S.P."/>
            <person name="Daugherty S."/>
            <person name="Mongodin E.F."/>
        </authorList>
    </citation>
    <scope>NUCLEOTIDE SEQUENCE [LARGE SCALE GENOMIC DNA]</scope>
    <source>
        <strain evidence="2 3">3776 D15 i</strain>
    </source>
</reference>
<dbReference type="Pfam" id="PF01522">
    <property type="entry name" value="Polysacc_deac_1"/>
    <property type="match status" value="1"/>
</dbReference>
<dbReference type="Gene3D" id="3.20.20.370">
    <property type="entry name" value="Glycoside hydrolase/deacetylase"/>
    <property type="match status" value="1"/>
</dbReference>
<dbReference type="PROSITE" id="PS51677">
    <property type="entry name" value="NODB"/>
    <property type="match status" value="1"/>
</dbReference>
<accession>A0AB34L708</accession>
<dbReference type="PANTHER" id="PTHR47561">
    <property type="entry name" value="POLYSACCHARIDE DEACETYLASE FAMILY PROTEIN (AFU_ORTHOLOGUE AFUA_6G05030)"/>
    <property type="match status" value="1"/>
</dbReference>